<sequence length="134" mass="14697">MKALGVIIPLSNTGGALSVLVLFLLGSFILPKGYGYLDIEANVMIEIVQANCPPGVHHSLQCSIHLLTLVEPKSHKQSYQKRKQMSNLTVEEQKEESRKQNLSSTEEMEIMKVSCQSNAVGGTSNKVEDEIAVK</sequence>
<evidence type="ECO:0000256" key="2">
    <source>
        <dbReference type="SAM" id="Phobius"/>
    </source>
</evidence>
<gene>
    <name evidence="3" type="ORF">EZV62_003784</name>
</gene>
<proteinExistence type="predicted"/>
<protein>
    <submittedName>
        <fullName evidence="3">Uncharacterized protein</fullName>
    </submittedName>
</protein>
<keyword evidence="2" id="KW-1133">Transmembrane helix</keyword>
<organism evidence="3 4">
    <name type="scientific">Acer yangbiense</name>
    <dbReference type="NCBI Taxonomy" id="1000413"/>
    <lineage>
        <taxon>Eukaryota</taxon>
        <taxon>Viridiplantae</taxon>
        <taxon>Streptophyta</taxon>
        <taxon>Embryophyta</taxon>
        <taxon>Tracheophyta</taxon>
        <taxon>Spermatophyta</taxon>
        <taxon>Magnoliopsida</taxon>
        <taxon>eudicotyledons</taxon>
        <taxon>Gunneridae</taxon>
        <taxon>Pentapetalae</taxon>
        <taxon>rosids</taxon>
        <taxon>malvids</taxon>
        <taxon>Sapindales</taxon>
        <taxon>Sapindaceae</taxon>
        <taxon>Hippocastanoideae</taxon>
        <taxon>Acereae</taxon>
        <taxon>Acer</taxon>
    </lineage>
</organism>
<comment type="caution">
    <text evidence="3">The sequence shown here is derived from an EMBL/GenBank/DDBJ whole genome shotgun (WGS) entry which is preliminary data.</text>
</comment>
<keyword evidence="2" id="KW-0812">Transmembrane</keyword>
<accession>A0A5C7IIE6</accession>
<dbReference type="EMBL" id="VAHF01000002">
    <property type="protein sequence ID" value="TXG68849.1"/>
    <property type="molecule type" value="Genomic_DNA"/>
</dbReference>
<feature type="compositionally biased region" description="Basic residues" evidence="1">
    <location>
        <begin position="75"/>
        <end position="84"/>
    </location>
</feature>
<evidence type="ECO:0000313" key="3">
    <source>
        <dbReference type="EMBL" id="TXG68849.1"/>
    </source>
</evidence>
<reference evidence="4" key="1">
    <citation type="journal article" date="2019" name="Gigascience">
        <title>De novo genome assembly of the endangered Acer yangbiense, a plant species with extremely small populations endemic to Yunnan Province, China.</title>
        <authorList>
            <person name="Yang J."/>
            <person name="Wariss H.M."/>
            <person name="Tao L."/>
            <person name="Zhang R."/>
            <person name="Yun Q."/>
            <person name="Hollingsworth P."/>
            <person name="Dao Z."/>
            <person name="Luo G."/>
            <person name="Guo H."/>
            <person name="Ma Y."/>
            <person name="Sun W."/>
        </authorList>
    </citation>
    <scope>NUCLEOTIDE SEQUENCE [LARGE SCALE GENOMIC DNA]</scope>
    <source>
        <strain evidence="4">cv. Malutang</strain>
    </source>
</reference>
<keyword evidence="2" id="KW-0472">Membrane</keyword>
<keyword evidence="4" id="KW-1185">Reference proteome</keyword>
<dbReference type="AlphaFoldDB" id="A0A5C7IIE6"/>
<name>A0A5C7IIE6_9ROSI</name>
<dbReference type="Proteomes" id="UP000323000">
    <property type="component" value="Chromosome 2"/>
</dbReference>
<feature type="transmembrane region" description="Helical" evidence="2">
    <location>
        <begin position="6"/>
        <end position="30"/>
    </location>
</feature>
<feature type="region of interest" description="Disordered" evidence="1">
    <location>
        <begin position="75"/>
        <end position="107"/>
    </location>
</feature>
<evidence type="ECO:0000256" key="1">
    <source>
        <dbReference type="SAM" id="MobiDB-lite"/>
    </source>
</evidence>
<evidence type="ECO:0000313" key="4">
    <source>
        <dbReference type="Proteomes" id="UP000323000"/>
    </source>
</evidence>